<dbReference type="SUPFAM" id="SSF54928">
    <property type="entry name" value="RNA-binding domain, RBD"/>
    <property type="match status" value="2"/>
</dbReference>
<dbReference type="Pfam" id="PF00076">
    <property type="entry name" value="RRM_1"/>
    <property type="match status" value="2"/>
</dbReference>
<reference evidence="6" key="1">
    <citation type="submission" date="2018-11" db="EMBL/GenBank/DDBJ databases">
        <authorList>
            <consortium name="Pathogen Informatics"/>
        </authorList>
    </citation>
    <scope>NUCLEOTIDE SEQUENCE</scope>
</reference>
<dbReference type="PANTHER" id="PTHR48032:SF6">
    <property type="entry name" value="RNA-BINDING (RRM_RBD_RNP MOTIFS) FAMILY PROTEIN"/>
    <property type="match status" value="1"/>
</dbReference>
<feature type="domain" description="RRM" evidence="5">
    <location>
        <begin position="12"/>
        <end position="88"/>
    </location>
</feature>
<feature type="domain" description="RRM" evidence="5">
    <location>
        <begin position="100"/>
        <end position="177"/>
    </location>
</feature>
<dbReference type="OrthoDB" id="1875751at2759"/>
<dbReference type="Proteomes" id="UP000784294">
    <property type="component" value="Unassembled WGS sequence"/>
</dbReference>
<dbReference type="InterPro" id="IPR035979">
    <property type="entry name" value="RBD_domain_sf"/>
</dbReference>
<dbReference type="PROSITE" id="PS50102">
    <property type="entry name" value="RRM"/>
    <property type="match status" value="2"/>
</dbReference>
<dbReference type="EMBL" id="CAAALY010094032">
    <property type="protein sequence ID" value="VEL28304.1"/>
    <property type="molecule type" value="Genomic_DNA"/>
</dbReference>
<evidence type="ECO:0000259" key="5">
    <source>
        <dbReference type="PROSITE" id="PS50102"/>
    </source>
</evidence>
<dbReference type="GO" id="GO:0003729">
    <property type="term" value="F:mRNA binding"/>
    <property type="evidence" value="ECO:0007669"/>
    <property type="project" value="TreeGrafter"/>
</dbReference>
<name>A0A448X549_9PLAT</name>
<dbReference type="Gene3D" id="3.30.70.330">
    <property type="match status" value="2"/>
</dbReference>
<feature type="region of interest" description="Disordered" evidence="4">
    <location>
        <begin position="179"/>
        <end position="202"/>
    </location>
</feature>
<dbReference type="PANTHER" id="PTHR48032">
    <property type="entry name" value="RNA-BINDING PROTEIN MUSASHI HOMOLOG RBP6"/>
    <property type="match status" value="1"/>
</dbReference>
<accession>A0A448X549</accession>
<dbReference type="GO" id="GO:0006417">
    <property type="term" value="P:regulation of translation"/>
    <property type="evidence" value="ECO:0007669"/>
    <property type="project" value="TreeGrafter"/>
</dbReference>
<organism evidence="6 7">
    <name type="scientific">Protopolystoma xenopodis</name>
    <dbReference type="NCBI Taxonomy" id="117903"/>
    <lineage>
        <taxon>Eukaryota</taxon>
        <taxon>Metazoa</taxon>
        <taxon>Spiralia</taxon>
        <taxon>Lophotrochozoa</taxon>
        <taxon>Platyhelminthes</taxon>
        <taxon>Monogenea</taxon>
        <taxon>Polyopisthocotylea</taxon>
        <taxon>Polystomatidea</taxon>
        <taxon>Polystomatidae</taxon>
        <taxon>Protopolystoma</taxon>
    </lineage>
</organism>
<dbReference type="InterPro" id="IPR012677">
    <property type="entry name" value="Nucleotide-bd_a/b_plait_sf"/>
</dbReference>
<keyword evidence="7" id="KW-1185">Reference proteome</keyword>
<keyword evidence="2 3" id="KW-0694">RNA-binding</keyword>
<dbReference type="InterPro" id="IPR000504">
    <property type="entry name" value="RRM_dom"/>
</dbReference>
<evidence type="ECO:0000313" key="7">
    <source>
        <dbReference type="Proteomes" id="UP000784294"/>
    </source>
</evidence>
<proteinExistence type="predicted"/>
<protein>
    <recommendedName>
        <fullName evidence="5">RRM domain-containing protein</fullName>
    </recommendedName>
</protein>
<evidence type="ECO:0000256" key="2">
    <source>
        <dbReference type="ARBA" id="ARBA00022884"/>
    </source>
</evidence>
<evidence type="ECO:0000313" key="6">
    <source>
        <dbReference type="EMBL" id="VEL28304.1"/>
    </source>
</evidence>
<gene>
    <name evidence="6" type="ORF">PXEA_LOCUS21744</name>
</gene>
<evidence type="ECO:0000256" key="3">
    <source>
        <dbReference type="PROSITE-ProRule" id="PRU00176"/>
    </source>
</evidence>
<keyword evidence="1" id="KW-0677">Repeat</keyword>
<evidence type="ECO:0000256" key="1">
    <source>
        <dbReference type="ARBA" id="ARBA00022737"/>
    </source>
</evidence>
<sequence length="219" mass="24003">MVRYDDPDLRDRKLFIGGLSYSTDDYSLRNFYSQWGEIIDAVVMRDHSGRSRGFGFVTYSDADMAQKAHSNRPHNIDGRVVDAKFATPKDESAPEGSSSKKIFIGGLSHDIGDDQLRDYFAQFGRITDSVVMIYKETREPRGFGFVTYETTDEADAAISAKPHKIGGQEVDVKKAVARTGPRPKTFGGRMGGGKSLHEATSGGESRTYGIGLMVTAGIS</sequence>
<evidence type="ECO:0000256" key="4">
    <source>
        <dbReference type="SAM" id="MobiDB-lite"/>
    </source>
</evidence>
<dbReference type="AlphaFoldDB" id="A0A448X549"/>
<dbReference type="SMART" id="SM00360">
    <property type="entry name" value="RRM"/>
    <property type="match status" value="2"/>
</dbReference>
<dbReference type="FunFam" id="3.30.70.330:FF:000040">
    <property type="entry name" value="Heterogeneous nuclear ribonucleoprotein A2/B1"/>
    <property type="match status" value="2"/>
</dbReference>
<comment type="caution">
    <text evidence="6">The sequence shown here is derived from an EMBL/GenBank/DDBJ whole genome shotgun (WGS) entry which is preliminary data.</text>
</comment>